<sequence length="121" mass="12531">MSNSCLGSANSLATNTELMKTNVCHSIRHICDGTTPSTIFLSDAILGISGIFTVTNSSSSCTMNLSVIDANGTIAYSIPPQSSVAITADTLTSITYTCTGADPTAFCTGSFEASLYYCVDC</sequence>
<proteinExistence type="predicted"/>
<dbReference type="EMBL" id="CP018622">
    <property type="protein sequence ID" value="AUJ23837.1"/>
    <property type="molecule type" value="Genomic_DNA"/>
</dbReference>
<dbReference type="Pfam" id="PF13157">
    <property type="entry name" value="Enas"/>
    <property type="match status" value="1"/>
</dbReference>
<dbReference type="InterPro" id="IPR025055">
    <property type="entry name" value="Ena_core"/>
</dbReference>
<gene>
    <name evidence="2" type="ORF">A21D_00725</name>
</gene>
<feature type="domain" description="Endospore appendages core" evidence="1">
    <location>
        <begin position="15"/>
        <end position="118"/>
    </location>
</feature>
<dbReference type="RefSeq" id="WP_164085330.1">
    <property type="nucleotide sequence ID" value="NZ_CP018622.1"/>
</dbReference>
<evidence type="ECO:0000313" key="3">
    <source>
        <dbReference type="Proteomes" id="UP000234237"/>
    </source>
</evidence>
<evidence type="ECO:0000313" key="2">
    <source>
        <dbReference type="EMBL" id="AUJ23837.1"/>
    </source>
</evidence>
<accession>A0A2K9IVS8</accession>
<protein>
    <recommendedName>
        <fullName evidence="1">Endospore appendages core domain-containing protein</fullName>
    </recommendedName>
</protein>
<evidence type="ECO:0000259" key="1">
    <source>
        <dbReference type="Pfam" id="PF13157"/>
    </source>
</evidence>
<dbReference type="KEGG" id="vpn:A21D_00725"/>
<organism evidence="2 3">
    <name type="scientific">Virgibacillus dokdonensis</name>
    <dbReference type="NCBI Taxonomy" id="302167"/>
    <lineage>
        <taxon>Bacteria</taxon>
        <taxon>Bacillati</taxon>
        <taxon>Bacillota</taxon>
        <taxon>Bacilli</taxon>
        <taxon>Bacillales</taxon>
        <taxon>Bacillaceae</taxon>
        <taxon>Virgibacillus</taxon>
    </lineage>
</organism>
<name>A0A2K9IVS8_9BACI</name>
<dbReference type="Proteomes" id="UP000234237">
    <property type="component" value="Chromosome"/>
</dbReference>
<dbReference type="AlphaFoldDB" id="A0A2K9IVS8"/>
<reference evidence="3" key="1">
    <citation type="submission" date="2016-11" db="EMBL/GenBank/DDBJ databases">
        <title>Complete genome sequence of Virgibacillus pantothenticus 21D, a halophilic bacterium isolated from the deep hypersaline anoxic basin Discovery in the Mediterranean Sea.</title>
        <authorList>
            <person name="Zeaiter Z."/>
            <person name="Booth J.M."/>
            <person name="Prosdocimi E.M."/>
            <person name="Mapelli F."/>
            <person name="Fusi M."/>
            <person name="Daffonchio D."/>
            <person name="Borin S."/>
            <person name="Crotti E."/>
        </authorList>
    </citation>
    <scope>NUCLEOTIDE SEQUENCE [LARGE SCALE GENOMIC DNA]</scope>
    <source>
        <strain evidence="3">21D</strain>
    </source>
</reference>